<evidence type="ECO:0000256" key="4">
    <source>
        <dbReference type="ARBA" id="ARBA00023163"/>
    </source>
</evidence>
<organism evidence="6 7">
    <name type="scientific">Candidatus Lachnoclostridium stercoripullorum</name>
    <dbReference type="NCBI Taxonomy" id="2838635"/>
    <lineage>
        <taxon>Bacteria</taxon>
        <taxon>Bacillati</taxon>
        <taxon>Bacillota</taxon>
        <taxon>Clostridia</taxon>
        <taxon>Lachnospirales</taxon>
        <taxon>Lachnospiraceae</taxon>
    </lineage>
</organism>
<dbReference type="InterPro" id="IPR036388">
    <property type="entry name" value="WH-like_DNA-bd_sf"/>
</dbReference>
<dbReference type="EMBL" id="DXEU01000088">
    <property type="protein sequence ID" value="HIX52140.1"/>
    <property type="molecule type" value="Genomic_DNA"/>
</dbReference>
<dbReference type="InterPro" id="IPR000847">
    <property type="entry name" value="LysR_HTH_N"/>
</dbReference>
<dbReference type="Proteomes" id="UP000886780">
    <property type="component" value="Unassembled WGS sequence"/>
</dbReference>
<keyword evidence="2" id="KW-0805">Transcription regulation</keyword>
<evidence type="ECO:0000259" key="5">
    <source>
        <dbReference type="PROSITE" id="PS50931"/>
    </source>
</evidence>
<evidence type="ECO:0000256" key="2">
    <source>
        <dbReference type="ARBA" id="ARBA00023015"/>
    </source>
</evidence>
<sequence length="127" mass="13942">MRRSAERRRGGGNSLKLTQLRYFQGICRWGSLSRAARELHISQSVLSGTIKELEEEFGVLLFSRSGRGLVLPPEPEVAVIPVEDLPAARVCLVRKEGRKLSPCAGQFIRMVKEAGGDWGPGLSTPVL</sequence>
<comment type="caution">
    <text evidence="6">The sequence shown here is derived from an EMBL/GenBank/DDBJ whole genome shotgun (WGS) entry which is preliminary data.</text>
</comment>
<accession>A0A9D1W4G6</accession>
<keyword evidence="3" id="KW-0238">DNA-binding</keyword>
<dbReference type="Pfam" id="PF00126">
    <property type="entry name" value="HTH_1"/>
    <property type="match status" value="1"/>
</dbReference>
<dbReference type="PANTHER" id="PTHR30346:SF28">
    <property type="entry name" value="HTH-TYPE TRANSCRIPTIONAL REGULATOR CYNR"/>
    <property type="match status" value="1"/>
</dbReference>
<dbReference type="GO" id="GO:0003700">
    <property type="term" value="F:DNA-binding transcription factor activity"/>
    <property type="evidence" value="ECO:0007669"/>
    <property type="project" value="InterPro"/>
</dbReference>
<dbReference type="SUPFAM" id="SSF46785">
    <property type="entry name" value="Winged helix' DNA-binding domain"/>
    <property type="match status" value="1"/>
</dbReference>
<protein>
    <submittedName>
        <fullName evidence="6">LysR family transcriptional regulator</fullName>
    </submittedName>
</protein>
<dbReference type="GO" id="GO:0032993">
    <property type="term" value="C:protein-DNA complex"/>
    <property type="evidence" value="ECO:0007669"/>
    <property type="project" value="TreeGrafter"/>
</dbReference>
<feature type="domain" description="HTH lysR-type" evidence="5">
    <location>
        <begin position="15"/>
        <end position="72"/>
    </location>
</feature>
<dbReference type="GO" id="GO:0003677">
    <property type="term" value="F:DNA binding"/>
    <property type="evidence" value="ECO:0007669"/>
    <property type="project" value="UniProtKB-KW"/>
</dbReference>
<proteinExistence type="inferred from homology"/>
<evidence type="ECO:0000256" key="3">
    <source>
        <dbReference type="ARBA" id="ARBA00023125"/>
    </source>
</evidence>
<gene>
    <name evidence="6" type="ORF">IAA28_04985</name>
</gene>
<keyword evidence="4" id="KW-0804">Transcription</keyword>
<evidence type="ECO:0000313" key="7">
    <source>
        <dbReference type="Proteomes" id="UP000886780"/>
    </source>
</evidence>
<evidence type="ECO:0000313" key="6">
    <source>
        <dbReference type="EMBL" id="HIX52140.1"/>
    </source>
</evidence>
<name>A0A9D1W4G6_9FIRM</name>
<comment type="similarity">
    <text evidence="1">Belongs to the LysR transcriptional regulatory family.</text>
</comment>
<dbReference type="PROSITE" id="PS50931">
    <property type="entry name" value="HTH_LYSR"/>
    <property type="match status" value="1"/>
</dbReference>
<dbReference type="InterPro" id="IPR036390">
    <property type="entry name" value="WH_DNA-bd_sf"/>
</dbReference>
<dbReference type="Gene3D" id="1.10.10.10">
    <property type="entry name" value="Winged helix-like DNA-binding domain superfamily/Winged helix DNA-binding domain"/>
    <property type="match status" value="1"/>
</dbReference>
<evidence type="ECO:0000256" key="1">
    <source>
        <dbReference type="ARBA" id="ARBA00009437"/>
    </source>
</evidence>
<reference evidence="6" key="1">
    <citation type="journal article" date="2021" name="PeerJ">
        <title>Extensive microbial diversity within the chicken gut microbiome revealed by metagenomics and culture.</title>
        <authorList>
            <person name="Gilroy R."/>
            <person name="Ravi A."/>
            <person name="Getino M."/>
            <person name="Pursley I."/>
            <person name="Horton D.L."/>
            <person name="Alikhan N.F."/>
            <person name="Baker D."/>
            <person name="Gharbi K."/>
            <person name="Hall N."/>
            <person name="Watson M."/>
            <person name="Adriaenssens E.M."/>
            <person name="Foster-Nyarko E."/>
            <person name="Jarju S."/>
            <person name="Secka A."/>
            <person name="Antonio M."/>
            <person name="Oren A."/>
            <person name="Chaudhuri R.R."/>
            <person name="La Ragione R."/>
            <person name="Hildebrand F."/>
            <person name="Pallen M.J."/>
        </authorList>
    </citation>
    <scope>NUCLEOTIDE SEQUENCE</scope>
    <source>
        <strain evidence="6">ChiGjej4B4-12881</strain>
    </source>
</reference>
<dbReference type="PANTHER" id="PTHR30346">
    <property type="entry name" value="TRANSCRIPTIONAL DUAL REGULATOR HCAR-RELATED"/>
    <property type="match status" value="1"/>
</dbReference>
<dbReference type="PRINTS" id="PR00039">
    <property type="entry name" value="HTHLYSR"/>
</dbReference>
<reference evidence="6" key="2">
    <citation type="submission" date="2021-04" db="EMBL/GenBank/DDBJ databases">
        <authorList>
            <person name="Gilroy R."/>
        </authorList>
    </citation>
    <scope>NUCLEOTIDE SEQUENCE</scope>
    <source>
        <strain evidence="6">ChiGjej4B4-12881</strain>
    </source>
</reference>
<dbReference type="AlphaFoldDB" id="A0A9D1W4G6"/>